<evidence type="ECO:0008006" key="5">
    <source>
        <dbReference type="Google" id="ProtNLM"/>
    </source>
</evidence>
<keyword evidence="2" id="KW-0472">Membrane</keyword>
<dbReference type="Proteomes" id="UP000033982">
    <property type="component" value="Unassembled WGS sequence"/>
</dbReference>
<protein>
    <recommendedName>
        <fullName evidence="5">SbsA Ig-like domain-containing protein</fullName>
    </recommendedName>
</protein>
<feature type="region of interest" description="Disordered" evidence="1">
    <location>
        <begin position="499"/>
        <end position="530"/>
    </location>
</feature>
<gene>
    <name evidence="3" type="ORF">UY58_C0004G0019</name>
</gene>
<evidence type="ECO:0000313" key="4">
    <source>
        <dbReference type="Proteomes" id="UP000033982"/>
    </source>
</evidence>
<dbReference type="Pfam" id="PF18895">
    <property type="entry name" value="T4SS_pilin"/>
    <property type="match status" value="1"/>
</dbReference>
<dbReference type="InterPro" id="IPR043993">
    <property type="entry name" value="T4SS_pilin"/>
</dbReference>
<accession>A0A0G1WFJ5</accession>
<proteinExistence type="predicted"/>
<evidence type="ECO:0000256" key="2">
    <source>
        <dbReference type="SAM" id="Phobius"/>
    </source>
</evidence>
<dbReference type="AlphaFoldDB" id="A0A0G1WFJ5"/>
<evidence type="ECO:0000313" key="3">
    <source>
        <dbReference type="EMBL" id="KKW17395.1"/>
    </source>
</evidence>
<keyword evidence="2" id="KW-1133">Transmembrane helix</keyword>
<feature type="compositionally biased region" description="Polar residues" evidence="1">
    <location>
        <begin position="499"/>
        <end position="508"/>
    </location>
</feature>
<feature type="transmembrane region" description="Helical" evidence="2">
    <location>
        <begin position="65"/>
        <end position="87"/>
    </location>
</feature>
<keyword evidence="2" id="KW-0812">Transmembrane</keyword>
<reference evidence="3 4" key="1">
    <citation type="journal article" date="2015" name="Nature">
        <title>rRNA introns, odd ribosomes, and small enigmatic genomes across a large radiation of phyla.</title>
        <authorList>
            <person name="Brown C.T."/>
            <person name="Hug L.A."/>
            <person name="Thomas B.C."/>
            <person name="Sharon I."/>
            <person name="Castelle C.J."/>
            <person name="Singh A."/>
            <person name="Wilkins M.J."/>
            <person name="Williams K.H."/>
            <person name="Banfield J.F."/>
        </authorList>
    </citation>
    <scope>NUCLEOTIDE SEQUENCE [LARGE SCALE GENOMIC DNA]</scope>
</reference>
<dbReference type="EMBL" id="LCQN01000004">
    <property type="protein sequence ID" value="KKW17395.1"/>
    <property type="molecule type" value="Genomic_DNA"/>
</dbReference>
<sequence length="721" mass="77045">MHQVSNKVTRWFLIAGLLSILAVPVLVLAQGGALPAPGATVTIGQIAEIPGQAGLALPATDIRIIIARIIRVALGFLGLLALILILYGGFLWMTSAGNEEQIGKAKKVLINATIGLVIILSAFAIVQFIIRALTQALSEPPLPAPTPAPARVGGGALGSGMIESHFPSRGAISVPRNTRIVVTFKQDIDPWSIAELIPGTPAGLQIYTRAEDGTYHYPTYNNDGDAVTPEIPALRLKTGALQIIKTAEIEDLVRESNIDRYLGSTASSTDVLVTFTGDLRTFVFTPVSRTDRRQRALLGSATANMSYTVYICGTESSRGNCAVGGIKLLSGPSAFQGYFKDYQWSFEAGTFTDTTPPQILSVVPFPDNGRDVAAGCPGGEWYADTGICDRRDKPRNVMLQVNFNEAVLPTVASGRTVTLTDGALASRGEIRAGSFNKMRVSIAGPLYISGQWQIGNQYRTAEFVSTDLCGRNSCGEDIFCLPGASQITSDVYAATLQSPGTGDPTSAGSFDGIEDVAGNSMDGNRNGRAQGPTSFYNFNTPAATPPGGDNARWSFYTNDTIDLTPPTIVDTVPNINQGGVPFSDPVQTYFSKPMAITSFTTSNITLSGAERVTGALWDTWWTLEGENFDDDSPVDSRPDTLSDGDFEKGLARITHGGFWRETNYDNDVSSRVRDLFQNCYLPSSGFDGLSGEASRAGCAFDRMSGDLRYCCNGAPSETRCP</sequence>
<organism evidence="3 4">
    <name type="scientific">Candidatus Magasanikbacteria bacterium GW2011_GWA2_50_22</name>
    <dbReference type="NCBI Taxonomy" id="1619043"/>
    <lineage>
        <taxon>Bacteria</taxon>
        <taxon>Candidatus Magasanikiibacteriota</taxon>
    </lineage>
</organism>
<evidence type="ECO:0000256" key="1">
    <source>
        <dbReference type="SAM" id="MobiDB-lite"/>
    </source>
</evidence>
<feature type="transmembrane region" description="Helical" evidence="2">
    <location>
        <begin position="108"/>
        <end position="130"/>
    </location>
</feature>
<name>A0A0G1WFJ5_9BACT</name>
<comment type="caution">
    <text evidence="3">The sequence shown here is derived from an EMBL/GenBank/DDBJ whole genome shotgun (WGS) entry which is preliminary data.</text>
</comment>